<evidence type="ECO:0000256" key="1">
    <source>
        <dbReference type="SAM" id="MobiDB-lite"/>
    </source>
</evidence>
<sequence>MVHQAKDGSWKGASLTLSRSADVSRTPKVSVAQATAKALTGGFKAEGKPSLVIEARKGAPRLAYLVVRLLHRGANLGPRRAGQ</sequence>
<keyword evidence="3" id="KW-1185">Reference proteome</keyword>
<feature type="region of interest" description="Disordered" evidence="1">
    <location>
        <begin position="1"/>
        <end position="27"/>
    </location>
</feature>
<accession>A0ABY2BEZ0</accession>
<dbReference type="EMBL" id="SLWM01000014">
    <property type="protein sequence ID" value="TCO17527.1"/>
    <property type="molecule type" value="Genomic_DNA"/>
</dbReference>
<dbReference type="RefSeq" id="WP_241999000.1">
    <property type="nucleotide sequence ID" value="NZ_SLWM01000014.1"/>
</dbReference>
<comment type="caution">
    <text evidence="2">The sequence shown here is derived from an EMBL/GenBank/DDBJ whole genome shotgun (WGS) entry which is preliminary data.</text>
</comment>
<gene>
    <name evidence="2" type="ORF">EV644_114175</name>
</gene>
<protein>
    <submittedName>
        <fullName evidence="2">Uncharacterized protein</fullName>
    </submittedName>
</protein>
<evidence type="ECO:0000313" key="3">
    <source>
        <dbReference type="Proteomes" id="UP000295818"/>
    </source>
</evidence>
<dbReference type="Proteomes" id="UP000295818">
    <property type="component" value="Unassembled WGS sequence"/>
</dbReference>
<name>A0ABY2BEZ0_9ACTN</name>
<reference evidence="2 3" key="1">
    <citation type="journal article" date="2015" name="Stand. Genomic Sci.">
        <title>Genomic Encyclopedia of Bacterial and Archaeal Type Strains, Phase III: the genomes of soil and plant-associated and newly described type strains.</title>
        <authorList>
            <person name="Whitman W.B."/>
            <person name="Woyke T."/>
            <person name="Klenk H.P."/>
            <person name="Zhou Y."/>
            <person name="Lilburn T.G."/>
            <person name="Beck B.J."/>
            <person name="De Vos P."/>
            <person name="Vandamme P."/>
            <person name="Eisen J.A."/>
            <person name="Garrity G."/>
            <person name="Hugenholtz P."/>
            <person name="Kyrpides N.C."/>
        </authorList>
    </citation>
    <scope>NUCLEOTIDE SEQUENCE [LARGE SCALE GENOMIC DNA]</scope>
    <source>
        <strain evidence="2 3">VKM Ac-2538</strain>
    </source>
</reference>
<evidence type="ECO:0000313" key="2">
    <source>
        <dbReference type="EMBL" id="TCO17527.1"/>
    </source>
</evidence>
<organism evidence="2 3">
    <name type="scientific">Kribbella orskensis</name>
    <dbReference type="NCBI Taxonomy" id="2512216"/>
    <lineage>
        <taxon>Bacteria</taxon>
        <taxon>Bacillati</taxon>
        <taxon>Actinomycetota</taxon>
        <taxon>Actinomycetes</taxon>
        <taxon>Propionibacteriales</taxon>
        <taxon>Kribbellaceae</taxon>
        <taxon>Kribbella</taxon>
    </lineage>
</organism>
<proteinExistence type="predicted"/>